<evidence type="ECO:0000313" key="3">
    <source>
        <dbReference type="Proteomes" id="UP000002035"/>
    </source>
</evidence>
<dbReference type="HOGENOM" id="CLU_1854779_0_0_1"/>
<protein>
    <submittedName>
        <fullName evidence="2">Uncharacterized protein</fullName>
    </submittedName>
</protein>
<dbReference type="AlphaFoldDB" id="C5FWV1"/>
<reference evidence="3" key="1">
    <citation type="journal article" date="2012" name="MBio">
        <title>Comparative genome analysis of Trichophyton rubrum and related dermatophytes reveals candidate genes involved in infection.</title>
        <authorList>
            <person name="Martinez D.A."/>
            <person name="Oliver B.G."/>
            <person name="Graeser Y."/>
            <person name="Goldberg J.M."/>
            <person name="Li W."/>
            <person name="Martinez-Rossi N.M."/>
            <person name="Monod M."/>
            <person name="Shelest E."/>
            <person name="Barton R.C."/>
            <person name="Birch E."/>
            <person name="Brakhage A.A."/>
            <person name="Chen Z."/>
            <person name="Gurr S.J."/>
            <person name="Heiman D."/>
            <person name="Heitman J."/>
            <person name="Kosti I."/>
            <person name="Rossi A."/>
            <person name="Saif S."/>
            <person name="Samalova M."/>
            <person name="Saunders C.W."/>
            <person name="Shea T."/>
            <person name="Summerbell R.C."/>
            <person name="Xu J."/>
            <person name="Young S."/>
            <person name="Zeng Q."/>
            <person name="Birren B.W."/>
            <person name="Cuomo C.A."/>
            <person name="White T.C."/>
        </authorList>
    </citation>
    <scope>NUCLEOTIDE SEQUENCE [LARGE SCALE GENOMIC DNA]</scope>
    <source>
        <strain evidence="3">ATCC MYA-4605 / CBS 113480</strain>
    </source>
</reference>
<evidence type="ECO:0000256" key="1">
    <source>
        <dbReference type="SAM" id="SignalP"/>
    </source>
</evidence>
<accession>C5FWV1</accession>
<organism evidence="2 3">
    <name type="scientific">Arthroderma otae (strain ATCC MYA-4605 / CBS 113480)</name>
    <name type="common">Microsporum canis</name>
    <dbReference type="NCBI Taxonomy" id="554155"/>
    <lineage>
        <taxon>Eukaryota</taxon>
        <taxon>Fungi</taxon>
        <taxon>Dikarya</taxon>
        <taxon>Ascomycota</taxon>
        <taxon>Pezizomycotina</taxon>
        <taxon>Eurotiomycetes</taxon>
        <taxon>Eurotiomycetidae</taxon>
        <taxon>Onygenales</taxon>
        <taxon>Arthrodermataceae</taxon>
        <taxon>Microsporum</taxon>
    </lineage>
</organism>
<gene>
    <name evidence="2" type="ORF">MCYG_07610</name>
</gene>
<keyword evidence="1" id="KW-0732">Signal</keyword>
<dbReference type="RefSeq" id="XP_002843827.1">
    <property type="nucleotide sequence ID" value="XM_002843781.1"/>
</dbReference>
<feature type="signal peptide" evidence="1">
    <location>
        <begin position="1"/>
        <end position="18"/>
    </location>
</feature>
<dbReference type="GeneID" id="9226773"/>
<dbReference type="VEuPathDB" id="FungiDB:MCYG_07610"/>
<dbReference type="Proteomes" id="UP000002035">
    <property type="component" value="Unassembled WGS sequence"/>
</dbReference>
<dbReference type="OrthoDB" id="4174254at2759"/>
<name>C5FWV1_ARTOC</name>
<feature type="chain" id="PRO_5002951680" evidence="1">
    <location>
        <begin position="19"/>
        <end position="138"/>
    </location>
</feature>
<keyword evidence="3" id="KW-1185">Reference proteome</keyword>
<sequence>MKFNLVLLATFLAAPILATTIPEVSEAIDLADREMSAVDEGNELTARKAMVCRTNIAEREQRCYGKCSKNGCHCTRPDRGQVCLPLEDDSTCASGLVHTVLCSRRADFGLFLMLQQHIYTVVKSQNMSSSWLQMGNVI</sequence>
<proteinExistence type="predicted"/>
<evidence type="ECO:0000313" key="2">
    <source>
        <dbReference type="EMBL" id="EEQ34791.1"/>
    </source>
</evidence>
<dbReference type="EMBL" id="DS995707">
    <property type="protein sequence ID" value="EEQ34791.1"/>
    <property type="molecule type" value="Genomic_DNA"/>
</dbReference>